<evidence type="ECO:0000313" key="3">
    <source>
        <dbReference type="Proteomes" id="UP001213000"/>
    </source>
</evidence>
<dbReference type="AlphaFoldDB" id="A0AAD5VXD7"/>
<keyword evidence="3" id="KW-1185">Reference proteome</keyword>
<dbReference type="Proteomes" id="UP001213000">
    <property type="component" value="Unassembled WGS sequence"/>
</dbReference>
<dbReference type="PANTHER" id="PTHR34117">
    <property type="entry name" value="STYLE CELL-CYCLE INHIBITOR 1"/>
    <property type="match status" value="1"/>
</dbReference>
<feature type="region of interest" description="Disordered" evidence="1">
    <location>
        <begin position="1"/>
        <end position="40"/>
    </location>
</feature>
<evidence type="ECO:0000313" key="2">
    <source>
        <dbReference type="EMBL" id="KAJ3572181.1"/>
    </source>
</evidence>
<dbReference type="PANTHER" id="PTHR34117:SF1">
    <property type="entry name" value="STYLE CELL-CYCLE INHIBITOR 1"/>
    <property type="match status" value="1"/>
</dbReference>
<feature type="region of interest" description="Disordered" evidence="1">
    <location>
        <begin position="142"/>
        <end position="272"/>
    </location>
</feature>
<protein>
    <recommendedName>
        <fullName evidence="4">Splicing arginine serine-rich 12</fullName>
    </recommendedName>
</protein>
<feature type="compositionally biased region" description="Basic and acidic residues" evidence="1">
    <location>
        <begin position="250"/>
        <end position="272"/>
    </location>
</feature>
<evidence type="ECO:0008006" key="4">
    <source>
        <dbReference type="Google" id="ProtNLM"/>
    </source>
</evidence>
<organism evidence="2 3">
    <name type="scientific">Leucocoprinus birnbaumii</name>
    <dbReference type="NCBI Taxonomy" id="56174"/>
    <lineage>
        <taxon>Eukaryota</taxon>
        <taxon>Fungi</taxon>
        <taxon>Dikarya</taxon>
        <taxon>Basidiomycota</taxon>
        <taxon>Agaricomycotina</taxon>
        <taxon>Agaricomycetes</taxon>
        <taxon>Agaricomycetidae</taxon>
        <taxon>Agaricales</taxon>
        <taxon>Agaricineae</taxon>
        <taxon>Agaricaceae</taxon>
        <taxon>Leucocoprinus</taxon>
    </lineage>
</organism>
<feature type="compositionally biased region" description="Basic and acidic residues" evidence="1">
    <location>
        <begin position="193"/>
        <end position="235"/>
    </location>
</feature>
<gene>
    <name evidence="2" type="ORF">NP233_g3264</name>
</gene>
<reference evidence="2" key="1">
    <citation type="submission" date="2022-07" db="EMBL/GenBank/DDBJ databases">
        <title>Genome Sequence of Leucocoprinus birnbaumii.</title>
        <authorList>
            <person name="Buettner E."/>
        </authorList>
    </citation>
    <scope>NUCLEOTIDE SEQUENCE</scope>
    <source>
        <strain evidence="2">VT141</strain>
    </source>
</reference>
<accession>A0AAD5VXD7</accession>
<dbReference type="EMBL" id="JANIEX010000153">
    <property type="protein sequence ID" value="KAJ3572181.1"/>
    <property type="molecule type" value="Genomic_DNA"/>
</dbReference>
<dbReference type="InterPro" id="IPR044688">
    <property type="entry name" value="SCI-1-like"/>
</dbReference>
<name>A0AAD5VXD7_9AGAR</name>
<evidence type="ECO:0000256" key="1">
    <source>
        <dbReference type="SAM" id="MobiDB-lite"/>
    </source>
</evidence>
<proteinExistence type="predicted"/>
<comment type="caution">
    <text evidence="2">The sequence shown here is derived from an EMBL/GenBank/DDBJ whole genome shotgun (WGS) entry which is preliminary data.</text>
</comment>
<sequence length="303" mass="35082">MPSHRSRSRSKDRQTRRRDYSRDRSRSRSPERRVDLPRGASPISEADYFKKFDELRLWLKEEKGKYISELSSDKSRSYFRKFVKAWNRGKLSRKYYEGIDSSSAQASDQTAFKWSFASKQTRADGDALRATREEISAATNVRDYSSREAASGSGSSGGRVIGPAMPSASDITLAREYAAEQQEEERRYRRKRDKAEAKDRIEDMVGPRPVGREAMLEKKQLARESNRAFRERGDDGFDLDESTTMGGGDSFKERIARRDAAKRRFEQRDQERTMAIRERATAMKEKEKATMDMFQQLAKQRFG</sequence>
<feature type="compositionally biased region" description="Basic and acidic residues" evidence="1">
    <location>
        <begin position="9"/>
        <end position="36"/>
    </location>
</feature>